<evidence type="ECO:0000313" key="2">
    <source>
        <dbReference type="Proteomes" id="UP000799772"/>
    </source>
</evidence>
<protein>
    <submittedName>
        <fullName evidence="1">Uncharacterized protein</fullName>
    </submittedName>
</protein>
<sequence length="198" mass="21785">MLVDTISSIGEVTTADHDIITVINSIHTLIDDIGQYPTGETKGELKLKVPIGNAMAPCVDGSAPFQIATLEEDEEDNVFDWNSAVVHIDSVQDMIDFLKQNGDVRALGWKYWYTAAAFMKRISNGRYCATVNGFIGVALNEVKGGDKICVFQGAVVPFVVRPASASTYRFVGECYIHGIMYGETSEIEGVRRRELILE</sequence>
<comment type="caution">
    <text evidence="1">The sequence shown here is derived from an EMBL/GenBank/DDBJ whole genome shotgun (WGS) entry which is preliminary data.</text>
</comment>
<keyword evidence="2" id="KW-1185">Reference proteome</keyword>
<name>A0A9P4MCI3_9PEZI</name>
<accession>A0A9P4MCI3</accession>
<organism evidence="1 2">
    <name type="scientific">Rhizodiscina lignyota</name>
    <dbReference type="NCBI Taxonomy" id="1504668"/>
    <lineage>
        <taxon>Eukaryota</taxon>
        <taxon>Fungi</taxon>
        <taxon>Dikarya</taxon>
        <taxon>Ascomycota</taxon>
        <taxon>Pezizomycotina</taxon>
        <taxon>Dothideomycetes</taxon>
        <taxon>Pleosporomycetidae</taxon>
        <taxon>Aulographales</taxon>
        <taxon>Rhizodiscinaceae</taxon>
        <taxon>Rhizodiscina</taxon>
    </lineage>
</organism>
<dbReference type="Proteomes" id="UP000799772">
    <property type="component" value="Unassembled WGS sequence"/>
</dbReference>
<dbReference type="EMBL" id="ML978122">
    <property type="protein sequence ID" value="KAF2102477.1"/>
    <property type="molecule type" value="Genomic_DNA"/>
</dbReference>
<proteinExistence type="predicted"/>
<dbReference type="AlphaFoldDB" id="A0A9P4MCI3"/>
<dbReference type="Pfam" id="PF26639">
    <property type="entry name" value="Het-6_barrel"/>
    <property type="match status" value="1"/>
</dbReference>
<evidence type="ECO:0000313" key="1">
    <source>
        <dbReference type="EMBL" id="KAF2102477.1"/>
    </source>
</evidence>
<gene>
    <name evidence="1" type="ORF">NA57DRAFT_52051</name>
</gene>
<reference evidence="1" key="1">
    <citation type="journal article" date="2020" name="Stud. Mycol.">
        <title>101 Dothideomycetes genomes: a test case for predicting lifestyles and emergence of pathogens.</title>
        <authorList>
            <person name="Haridas S."/>
            <person name="Albert R."/>
            <person name="Binder M."/>
            <person name="Bloem J."/>
            <person name="Labutti K."/>
            <person name="Salamov A."/>
            <person name="Andreopoulos B."/>
            <person name="Baker S."/>
            <person name="Barry K."/>
            <person name="Bills G."/>
            <person name="Bluhm B."/>
            <person name="Cannon C."/>
            <person name="Castanera R."/>
            <person name="Culley D."/>
            <person name="Daum C."/>
            <person name="Ezra D."/>
            <person name="Gonzalez J."/>
            <person name="Henrissat B."/>
            <person name="Kuo A."/>
            <person name="Liang C."/>
            <person name="Lipzen A."/>
            <person name="Lutzoni F."/>
            <person name="Magnuson J."/>
            <person name="Mondo S."/>
            <person name="Nolan M."/>
            <person name="Ohm R."/>
            <person name="Pangilinan J."/>
            <person name="Park H.-J."/>
            <person name="Ramirez L."/>
            <person name="Alfaro M."/>
            <person name="Sun H."/>
            <person name="Tritt A."/>
            <person name="Yoshinaga Y."/>
            <person name="Zwiers L.-H."/>
            <person name="Turgeon B."/>
            <person name="Goodwin S."/>
            <person name="Spatafora J."/>
            <person name="Crous P."/>
            <person name="Grigoriev I."/>
        </authorList>
    </citation>
    <scope>NUCLEOTIDE SEQUENCE</scope>
    <source>
        <strain evidence="1">CBS 133067</strain>
    </source>
</reference>
<dbReference type="OrthoDB" id="2157530at2759"/>